<comment type="similarity">
    <text evidence="6">Belongs to the WRKY group III family.</text>
</comment>
<dbReference type="PROSITE" id="PS50811">
    <property type="entry name" value="WRKY"/>
    <property type="match status" value="1"/>
</dbReference>
<reference evidence="9" key="1">
    <citation type="submission" date="2023-10" db="EMBL/GenBank/DDBJ databases">
        <title>Chromosome-level genome of the transformable northern wattle, Acacia crassicarpa.</title>
        <authorList>
            <person name="Massaro I."/>
            <person name="Sinha N.R."/>
            <person name="Poethig S."/>
            <person name="Leichty A.R."/>
        </authorList>
    </citation>
    <scope>NUCLEOTIDE SEQUENCE</scope>
    <source>
        <strain evidence="9">Acra3RX</strain>
        <tissue evidence="9">Leaf</tissue>
    </source>
</reference>
<dbReference type="GO" id="GO:0010150">
    <property type="term" value="P:leaf senescence"/>
    <property type="evidence" value="ECO:0007669"/>
    <property type="project" value="UniProtKB-ARBA"/>
</dbReference>
<dbReference type="GO" id="GO:0042542">
    <property type="term" value="P:response to hydrogen peroxide"/>
    <property type="evidence" value="ECO:0007669"/>
    <property type="project" value="UniProtKB-ARBA"/>
</dbReference>
<comment type="caution">
    <text evidence="9">The sequence shown here is derived from an EMBL/GenBank/DDBJ whole genome shotgun (WGS) entry which is preliminary data.</text>
</comment>
<organism evidence="9 10">
    <name type="scientific">Acacia crassicarpa</name>
    <name type="common">northern wattle</name>
    <dbReference type="NCBI Taxonomy" id="499986"/>
    <lineage>
        <taxon>Eukaryota</taxon>
        <taxon>Viridiplantae</taxon>
        <taxon>Streptophyta</taxon>
        <taxon>Embryophyta</taxon>
        <taxon>Tracheophyta</taxon>
        <taxon>Spermatophyta</taxon>
        <taxon>Magnoliopsida</taxon>
        <taxon>eudicotyledons</taxon>
        <taxon>Gunneridae</taxon>
        <taxon>Pentapetalae</taxon>
        <taxon>rosids</taxon>
        <taxon>fabids</taxon>
        <taxon>Fabales</taxon>
        <taxon>Fabaceae</taxon>
        <taxon>Caesalpinioideae</taxon>
        <taxon>mimosoid clade</taxon>
        <taxon>Acacieae</taxon>
        <taxon>Acacia</taxon>
    </lineage>
</organism>
<dbReference type="GO" id="GO:0003700">
    <property type="term" value="F:DNA-binding transcription factor activity"/>
    <property type="evidence" value="ECO:0007669"/>
    <property type="project" value="InterPro"/>
</dbReference>
<evidence type="ECO:0000256" key="4">
    <source>
        <dbReference type="ARBA" id="ARBA00023163"/>
    </source>
</evidence>
<evidence type="ECO:0000256" key="2">
    <source>
        <dbReference type="ARBA" id="ARBA00023015"/>
    </source>
</evidence>
<evidence type="ECO:0000256" key="6">
    <source>
        <dbReference type="ARBA" id="ARBA00060850"/>
    </source>
</evidence>
<dbReference type="GO" id="GO:0010193">
    <property type="term" value="P:response to ozone"/>
    <property type="evidence" value="ECO:0007669"/>
    <property type="project" value="UniProtKB-ARBA"/>
</dbReference>
<gene>
    <name evidence="9" type="ORF">QN277_015510</name>
</gene>
<dbReference type="GO" id="GO:0000976">
    <property type="term" value="F:transcription cis-regulatory region binding"/>
    <property type="evidence" value="ECO:0007669"/>
    <property type="project" value="TreeGrafter"/>
</dbReference>
<dbReference type="Proteomes" id="UP001293593">
    <property type="component" value="Unassembled WGS sequence"/>
</dbReference>
<evidence type="ECO:0000256" key="3">
    <source>
        <dbReference type="ARBA" id="ARBA00023125"/>
    </source>
</evidence>
<dbReference type="InterPro" id="IPR036576">
    <property type="entry name" value="WRKY_dom_sf"/>
</dbReference>
<dbReference type="Gene3D" id="2.20.25.80">
    <property type="entry name" value="WRKY domain"/>
    <property type="match status" value="1"/>
</dbReference>
<sequence length="359" mass="39815">MDKVNMGEWESRLINELIQGRELARRLQMCLHAPSSSQETPDFLIQSIIAAFERALATVNFHGGSSSVGEPSNPTRVGLPTSESPPFSGSPRSEDSDRDFQDQNASRNRRSMPRWTKQIRVSPGMAVEGTLDDGYSWRKYGQKDILGAKFPRGYYRCTHRNVQGCLATKQVQRSDEDPNIFEITYRGKHTCAQSSYIAVPPSGPQETHELNHPNAADPHQEQLLVNLRAGLRVQTDNLDIPDPQQSSFTSLILGSTSSILNHQNQMFTSSSMLESNFAENLTSSYPSYMSPATSAITYFSANNMSLAEMPNMATSGPEINDTISAVTSAANSPTVGFDLPFDQFGYDGHNFTFDNHRLF</sequence>
<dbReference type="PANTHER" id="PTHR32096">
    <property type="entry name" value="WRKY TRANSCRIPTION FACTOR 30-RELATED-RELATED"/>
    <property type="match status" value="1"/>
</dbReference>
<dbReference type="InterPro" id="IPR003657">
    <property type="entry name" value="WRKY_dom"/>
</dbReference>
<accession>A0AAE1JVZ9</accession>
<comment type="subcellular location">
    <subcellularLocation>
        <location evidence="1">Nucleus</location>
    </subcellularLocation>
</comment>
<dbReference type="SUPFAM" id="SSF118290">
    <property type="entry name" value="WRKY DNA-binding domain"/>
    <property type="match status" value="1"/>
</dbReference>
<evidence type="ECO:0000313" key="10">
    <source>
        <dbReference type="Proteomes" id="UP001293593"/>
    </source>
</evidence>
<evidence type="ECO:0000259" key="8">
    <source>
        <dbReference type="PROSITE" id="PS50811"/>
    </source>
</evidence>
<dbReference type="SMART" id="SM00774">
    <property type="entry name" value="WRKY"/>
    <property type="match status" value="1"/>
</dbReference>
<proteinExistence type="inferred from homology"/>
<keyword evidence="4" id="KW-0804">Transcription</keyword>
<dbReference type="PANTHER" id="PTHR32096:SF115">
    <property type="entry name" value="WRKY TRANSCRIPTION FACTOR 30-RELATED"/>
    <property type="match status" value="1"/>
</dbReference>
<dbReference type="Pfam" id="PF03106">
    <property type="entry name" value="WRKY"/>
    <property type="match status" value="1"/>
</dbReference>
<dbReference type="FunFam" id="2.20.25.80:FF:000009">
    <property type="entry name" value="WRKY transcription factor 53"/>
    <property type="match status" value="1"/>
</dbReference>
<dbReference type="GO" id="GO:0005634">
    <property type="term" value="C:nucleus"/>
    <property type="evidence" value="ECO:0007669"/>
    <property type="project" value="UniProtKB-SubCell"/>
</dbReference>
<keyword evidence="2" id="KW-0805">Transcription regulation</keyword>
<evidence type="ECO:0000313" key="9">
    <source>
        <dbReference type="EMBL" id="KAK4277521.1"/>
    </source>
</evidence>
<dbReference type="EMBL" id="JAWXYG010000003">
    <property type="protein sequence ID" value="KAK4277521.1"/>
    <property type="molecule type" value="Genomic_DNA"/>
</dbReference>
<feature type="domain" description="WRKY" evidence="8">
    <location>
        <begin position="126"/>
        <end position="189"/>
    </location>
</feature>
<name>A0AAE1JVZ9_9FABA</name>
<keyword evidence="3" id="KW-0238">DNA-binding</keyword>
<evidence type="ECO:0000256" key="7">
    <source>
        <dbReference type="SAM" id="MobiDB-lite"/>
    </source>
</evidence>
<evidence type="ECO:0000256" key="5">
    <source>
        <dbReference type="ARBA" id="ARBA00023242"/>
    </source>
</evidence>
<dbReference type="InterPro" id="IPR044810">
    <property type="entry name" value="WRKY_plant"/>
</dbReference>
<evidence type="ECO:0000256" key="1">
    <source>
        <dbReference type="ARBA" id="ARBA00004123"/>
    </source>
</evidence>
<feature type="region of interest" description="Disordered" evidence="7">
    <location>
        <begin position="63"/>
        <end position="115"/>
    </location>
</feature>
<dbReference type="GO" id="GO:0009751">
    <property type="term" value="P:response to salicylic acid"/>
    <property type="evidence" value="ECO:0007669"/>
    <property type="project" value="UniProtKB-ARBA"/>
</dbReference>
<keyword evidence="5" id="KW-0539">Nucleus</keyword>
<keyword evidence="10" id="KW-1185">Reference proteome</keyword>
<dbReference type="AlphaFoldDB" id="A0AAE1JVZ9"/>
<feature type="compositionally biased region" description="Basic and acidic residues" evidence="7">
    <location>
        <begin position="92"/>
        <end position="101"/>
    </location>
</feature>
<feature type="compositionally biased region" description="Polar residues" evidence="7">
    <location>
        <begin position="63"/>
        <end position="91"/>
    </location>
</feature>
<protein>
    <recommendedName>
        <fullName evidence="8">WRKY domain-containing protein</fullName>
    </recommendedName>
</protein>